<keyword evidence="2" id="KW-0326">Glycosidase</keyword>
<reference evidence="6" key="1">
    <citation type="submission" date="2021-11" db="EMBL/GenBank/DDBJ databases">
        <title>Cultivation dependent microbiological survey of springs from the worlds oldest radium mine currently devoted to the extraction of radon-saturated water.</title>
        <authorList>
            <person name="Kapinusova G."/>
            <person name="Smrhova T."/>
            <person name="Strejcek M."/>
            <person name="Suman J."/>
            <person name="Jani K."/>
            <person name="Pajer P."/>
            <person name="Uhlik O."/>
        </authorList>
    </citation>
    <scope>NUCLEOTIDE SEQUENCE [LARGE SCALE GENOMIC DNA]</scope>
    <source>
        <strain evidence="6">J379</strain>
    </source>
</reference>
<evidence type="ECO:0000256" key="3">
    <source>
        <dbReference type="SAM" id="MobiDB-lite"/>
    </source>
</evidence>
<dbReference type="Proteomes" id="UP001058860">
    <property type="component" value="Chromosome"/>
</dbReference>
<feature type="region of interest" description="Disordered" evidence="3">
    <location>
        <begin position="602"/>
        <end position="640"/>
    </location>
</feature>
<feature type="domain" description="Fibronectin type-III" evidence="4">
    <location>
        <begin position="196"/>
        <end position="283"/>
    </location>
</feature>
<dbReference type="Pfam" id="PF00041">
    <property type="entry name" value="fn3"/>
    <property type="match status" value="3"/>
</dbReference>
<dbReference type="PROSITE" id="PS50853">
    <property type="entry name" value="FN3"/>
    <property type="match status" value="3"/>
</dbReference>
<dbReference type="CDD" id="cd00063">
    <property type="entry name" value="FN3"/>
    <property type="match status" value="3"/>
</dbReference>
<feature type="compositionally biased region" description="Basic and acidic residues" evidence="3">
    <location>
        <begin position="545"/>
        <end position="581"/>
    </location>
</feature>
<feature type="region of interest" description="Disordered" evidence="3">
    <location>
        <begin position="467"/>
        <end position="488"/>
    </location>
</feature>
<evidence type="ECO:0000256" key="2">
    <source>
        <dbReference type="ARBA" id="ARBA00023295"/>
    </source>
</evidence>
<evidence type="ECO:0000259" key="4">
    <source>
        <dbReference type="PROSITE" id="PS50853"/>
    </source>
</evidence>
<dbReference type="PANTHER" id="PTHR44170:SF6">
    <property type="entry name" value="CONTACTIN"/>
    <property type="match status" value="1"/>
</dbReference>
<dbReference type="InterPro" id="IPR003961">
    <property type="entry name" value="FN3_dom"/>
</dbReference>
<feature type="domain" description="Fibronectin type-III" evidence="4">
    <location>
        <begin position="291"/>
        <end position="379"/>
    </location>
</feature>
<organism evidence="5 6">
    <name type="scientific">Svornostia abyssi</name>
    <dbReference type="NCBI Taxonomy" id="2898438"/>
    <lineage>
        <taxon>Bacteria</taxon>
        <taxon>Bacillati</taxon>
        <taxon>Actinomycetota</taxon>
        <taxon>Thermoleophilia</taxon>
        <taxon>Solirubrobacterales</taxon>
        <taxon>Baekduiaceae</taxon>
        <taxon>Svornostia</taxon>
    </lineage>
</organism>
<feature type="compositionally biased region" description="Acidic residues" evidence="3">
    <location>
        <begin position="272"/>
        <end position="285"/>
    </location>
</feature>
<feature type="compositionally biased region" description="Pro residues" evidence="3">
    <location>
        <begin position="189"/>
        <end position="199"/>
    </location>
</feature>
<dbReference type="InterPro" id="IPR013783">
    <property type="entry name" value="Ig-like_fold"/>
</dbReference>
<proteinExistence type="predicted"/>
<keyword evidence="2" id="KW-0378">Hydrolase</keyword>
<sequence>MAAAAPANAAQLTQTYKCTYPLIGERALTVNIDAAIPSEWERNKFTPPFDITASAEADLGTYQGLDLIGANKISGSSKASSTVTAPNFTLPVQVPIAIPELTKPAAPPLKFENLKGETPSLTFSQTGIVNITVDKLDLNITAKRADGSFIVLPPVVPVDSDGNPNTFDVPCVLNPADQNKTLQNINIVDPPPVDTPPTKPTGLAGTPTTDSVALSWTASTDDKGVKGYEVFQDGVKIDTVTGTSKTVTGLTPATAYKFKVKAIDTIDQASPESDEITVTTDDDADTAPPSVPGEPFITSIDDVTPTSIKLQWGASTDNVGVAGYEVRYEGQTKTVGNVTATELTGLTPGGLYEIDVRAFDAAGNFSEYSEAIVLELPTGVDNPPSKVDNLTGAATGETSIELSWDAATDDVFVSGYEVFQNGAKVKEVTTTSTTITGLTAATAYQFKVRAIDAPGLQLGEFSTEITVSTEGPEPDGPPSKPTGLAGTPTKTTVALSWTASTDDKGVAGLRRVPGRREGRHRHRHEQDGHRPHRRHRLQVQGPGQGHDRPDLGLQRRDHVDDAGGHPADEAGRPRRCPDPHHGRAVVDGVHGRRVGLRLRRLQGRREGRHGHRHVEDDHGPHRRHRVQVQGAGEGLHRPDV</sequence>
<dbReference type="EMBL" id="CP088295">
    <property type="protein sequence ID" value="UUY04527.1"/>
    <property type="molecule type" value="Genomic_DNA"/>
</dbReference>
<dbReference type="Gene3D" id="2.60.40.10">
    <property type="entry name" value="Immunoglobulins"/>
    <property type="match status" value="3"/>
</dbReference>
<feature type="domain" description="Fibronectin type-III" evidence="4">
    <location>
        <begin position="383"/>
        <end position="472"/>
    </location>
</feature>
<dbReference type="Pfam" id="PF20611">
    <property type="entry name" value="DUF6801"/>
    <property type="match status" value="1"/>
</dbReference>
<accession>A0ABY5PIY6</accession>
<dbReference type="SMART" id="SM00060">
    <property type="entry name" value="FN3"/>
    <property type="match status" value="4"/>
</dbReference>
<evidence type="ECO:0000256" key="1">
    <source>
        <dbReference type="ARBA" id="ARBA00023157"/>
    </source>
</evidence>
<evidence type="ECO:0000313" key="5">
    <source>
        <dbReference type="EMBL" id="UUY04527.1"/>
    </source>
</evidence>
<feature type="region of interest" description="Disordered" evidence="3">
    <location>
        <begin position="500"/>
        <end position="585"/>
    </location>
</feature>
<keyword evidence="1" id="KW-1015">Disulfide bond</keyword>
<feature type="region of interest" description="Disordered" evidence="3">
    <location>
        <begin position="271"/>
        <end position="299"/>
    </location>
</feature>
<dbReference type="InterPro" id="IPR046542">
    <property type="entry name" value="DUF6801"/>
</dbReference>
<keyword evidence="6" id="KW-1185">Reference proteome</keyword>
<evidence type="ECO:0000313" key="6">
    <source>
        <dbReference type="Proteomes" id="UP001058860"/>
    </source>
</evidence>
<feature type="compositionally biased region" description="Basic residues" evidence="3">
    <location>
        <begin position="602"/>
        <end position="612"/>
    </location>
</feature>
<name>A0ABY5PIY6_9ACTN</name>
<gene>
    <name evidence="5" type="ORF">LRS13_03035</name>
</gene>
<protein>
    <submittedName>
        <fullName evidence="5">Fibronectin type III domain-containing protein</fullName>
    </submittedName>
</protein>
<feature type="region of interest" description="Disordered" evidence="3">
    <location>
        <begin position="187"/>
        <end position="209"/>
    </location>
</feature>
<dbReference type="SUPFAM" id="SSF49265">
    <property type="entry name" value="Fibronectin type III"/>
    <property type="match status" value="2"/>
</dbReference>
<dbReference type="InterPro" id="IPR036116">
    <property type="entry name" value="FN3_sf"/>
</dbReference>
<dbReference type="PANTHER" id="PTHR44170">
    <property type="entry name" value="PROTEIN SIDEKICK"/>
    <property type="match status" value="1"/>
</dbReference>